<dbReference type="Pfam" id="PF23469">
    <property type="entry name" value="KH_12"/>
    <property type="match status" value="1"/>
</dbReference>
<feature type="domain" description="Helicase ATP-binding" evidence="10">
    <location>
        <begin position="20"/>
        <end position="178"/>
    </location>
</feature>
<dbReference type="InterPro" id="IPR056149">
    <property type="entry name" value="PRP5/DDX46/KHDC4_KH"/>
</dbReference>
<evidence type="ECO:0000256" key="1">
    <source>
        <dbReference type="ARBA" id="ARBA00012552"/>
    </source>
</evidence>
<dbReference type="Pfam" id="PF00271">
    <property type="entry name" value="Helicase_C"/>
    <property type="match status" value="1"/>
</dbReference>
<dbReference type="SMART" id="SM00487">
    <property type="entry name" value="DEXDc"/>
    <property type="match status" value="1"/>
</dbReference>
<evidence type="ECO:0000256" key="5">
    <source>
        <dbReference type="ARBA" id="ARBA00022840"/>
    </source>
</evidence>
<accession>A0A4P9VWW2</accession>
<dbReference type="GO" id="GO:0003724">
    <property type="term" value="F:RNA helicase activity"/>
    <property type="evidence" value="ECO:0007669"/>
    <property type="project" value="UniProtKB-EC"/>
</dbReference>
<dbReference type="InterPro" id="IPR011545">
    <property type="entry name" value="DEAD/DEAH_box_helicase_dom"/>
</dbReference>
<sequence length="502" mass="56100">MFLTEIFLFRSRPFSLYLQTIAFLLPMFRHIKAQRPIESLEGPIALIMTPTRELAVQIHKECKHFNKALGLRAVCCYGGSPIKDQIAELKRGAEIIICTPGRMIDLLCANSGRVTNLKRVTYLVLDEADRMFDMGFEPQVMKMVNNVRPARQTILFSATFPRKMEALARKILHKPLEITVGGRSVVCDDVEQVVEVREEDTKFLRLLEILGRSSTLDPDAKILIFVDRQEAADNLLANLLRRGYPCQSLHGGKDQADRDQTIADYKTGDTNILIATSVAARGLDVKQLKIVINYECPNHMEDYVHRVGRTGRAGQKGTAYTFITPEQDRFAGDIVKALTLSLKPIPEDLKNLEESFLLKVKKGTAHFSSSGFGGKGLEKLDKDRDTVKKIQKKSHGAEYADEDEEDDDEADAKFEAKEAGGAAALPSDDKKPASEAAFAYEIEINDYPQKARWRVTNKEQIMQITEISGAAITTRGTYFPPGKPLGPGDRKLYLVSGFLCNI</sequence>
<dbReference type="PROSITE" id="PS51194">
    <property type="entry name" value="HELICASE_CTER"/>
    <property type="match status" value="1"/>
</dbReference>
<dbReference type="GO" id="GO:0016787">
    <property type="term" value="F:hydrolase activity"/>
    <property type="evidence" value="ECO:0007669"/>
    <property type="project" value="UniProtKB-KW"/>
</dbReference>
<dbReference type="SMART" id="SM00490">
    <property type="entry name" value="HELICc"/>
    <property type="match status" value="1"/>
</dbReference>
<evidence type="ECO:0000256" key="9">
    <source>
        <dbReference type="SAM" id="MobiDB-lite"/>
    </source>
</evidence>
<proteinExistence type="inferred from homology"/>
<dbReference type="InterPro" id="IPR000629">
    <property type="entry name" value="RNA-helicase_DEAD-box_CS"/>
</dbReference>
<dbReference type="PANTHER" id="PTHR47958">
    <property type="entry name" value="ATP-DEPENDENT RNA HELICASE DBP3"/>
    <property type="match status" value="1"/>
</dbReference>
<evidence type="ECO:0000256" key="3">
    <source>
        <dbReference type="ARBA" id="ARBA00022801"/>
    </source>
</evidence>
<keyword evidence="6" id="KW-0507">mRNA processing</keyword>
<organism evidence="12 13">
    <name type="scientific">Blyttiomyces helicus</name>
    <dbReference type="NCBI Taxonomy" id="388810"/>
    <lineage>
        <taxon>Eukaryota</taxon>
        <taxon>Fungi</taxon>
        <taxon>Fungi incertae sedis</taxon>
        <taxon>Chytridiomycota</taxon>
        <taxon>Chytridiomycota incertae sedis</taxon>
        <taxon>Chytridiomycetes</taxon>
        <taxon>Chytridiomycetes incertae sedis</taxon>
        <taxon>Blyttiomyces</taxon>
    </lineage>
</organism>
<name>A0A4P9VWW2_9FUNG</name>
<keyword evidence="2 8" id="KW-0547">Nucleotide-binding</keyword>
<evidence type="ECO:0000256" key="6">
    <source>
        <dbReference type="ARBA" id="ARBA00023187"/>
    </source>
</evidence>
<feature type="domain" description="Helicase C-terminal" evidence="11">
    <location>
        <begin position="189"/>
        <end position="353"/>
    </location>
</feature>
<dbReference type="GO" id="GO:0003676">
    <property type="term" value="F:nucleic acid binding"/>
    <property type="evidence" value="ECO:0007669"/>
    <property type="project" value="InterPro"/>
</dbReference>
<keyword evidence="3 8" id="KW-0378">Hydrolase</keyword>
<dbReference type="SUPFAM" id="SSF52540">
    <property type="entry name" value="P-loop containing nucleoside triphosphate hydrolases"/>
    <property type="match status" value="1"/>
</dbReference>
<evidence type="ECO:0000256" key="4">
    <source>
        <dbReference type="ARBA" id="ARBA00022806"/>
    </source>
</evidence>
<keyword evidence="6" id="KW-0508">mRNA splicing</keyword>
<dbReference type="EC" id="3.6.4.13" evidence="1"/>
<dbReference type="GO" id="GO:0005524">
    <property type="term" value="F:ATP binding"/>
    <property type="evidence" value="ECO:0007669"/>
    <property type="project" value="UniProtKB-KW"/>
</dbReference>
<dbReference type="Proteomes" id="UP000269721">
    <property type="component" value="Unassembled WGS sequence"/>
</dbReference>
<keyword evidence="4 8" id="KW-0347">Helicase</keyword>
<evidence type="ECO:0000256" key="8">
    <source>
        <dbReference type="RuleBase" id="RU000492"/>
    </source>
</evidence>
<comment type="similarity">
    <text evidence="7">Belongs to the DEAD box helicase family. DDX46/PRP5 subfamily.</text>
</comment>
<protein>
    <recommendedName>
        <fullName evidence="1">RNA helicase</fullName>
        <ecNumber evidence="1">3.6.4.13</ecNumber>
    </recommendedName>
</protein>
<dbReference type="InterPro" id="IPR014001">
    <property type="entry name" value="Helicase_ATP-bd"/>
</dbReference>
<keyword evidence="13" id="KW-1185">Reference proteome</keyword>
<dbReference type="PROSITE" id="PS00039">
    <property type="entry name" value="DEAD_ATP_HELICASE"/>
    <property type="match status" value="1"/>
</dbReference>
<dbReference type="Pfam" id="PF00270">
    <property type="entry name" value="DEAD"/>
    <property type="match status" value="1"/>
</dbReference>
<evidence type="ECO:0000256" key="2">
    <source>
        <dbReference type="ARBA" id="ARBA00022741"/>
    </source>
</evidence>
<keyword evidence="5 8" id="KW-0067">ATP-binding</keyword>
<feature type="region of interest" description="Disordered" evidence="9">
    <location>
        <begin position="389"/>
        <end position="411"/>
    </location>
</feature>
<dbReference type="InterPro" id="IPR027417">
    <property type="entry name" value="P-loop_NTPase"/>
</dbReference>
<gene>
    <name evidence="12" type="ORF">BDK51DRAFT_24631</name>
</gene>
<dbReference type="AlphaFoldDB" id="A0A4P9VWW2"/>
<dbReference type="CDD" id="cd18787">
    <property type="entry name" value="SF2_C_DEAD"/>
    <property type="match status" value="1"/>
</dbReference>
<evidence type="ECO:0000259" key="10">
    <source>
        <dbReference type="PROSITE" id="PS51192"/>
    </source>
</evidence>
<evidence type="ECO:0000313" key="13">
    <source>
        <dbReference type="Proteomes" id="UP000269721"/>
    </source>
</evidence>
<evidence type="ECO:0000256" key="7">
    <source>
        <dbReference type="ARBA" id="ARBA00038511"/>
    </source>
</evidence>
<dbReference type="Gene3D" id="3.40.50.300">
    <property type="entry name" value="P-loop containing nucleotide triphosphate hydrolases"/>
    <property type="match status" value="2"/>
</dbReference>
<reference evidence="13" key="1">
    <citation type="journal article" date="2018" name="Nat. Microbiol.">
        <title>Leveraging single-cell genomics to expand the fungal tree of life.</title>
        <authorList>
            <person name="Ahrendt S.R."/>
            <person name="Quandt C.A."/>
            <person name="Ciobanu D."/>
            <person name="Clum A."/>
            <person name="Salamov A."/>
            <person name="Andreopoulos B."/>
            <person name="Cheng J.F."/>
            <person name="Woyke T."/>
            <person name="Pelin A."/>
            <person name="Henrissat B."/>
            <person name="Reynolds N.K."/>
            <person name="Benny G.L."/>
            <person name="Smith M.E."/>
            <person name="James T.Y."/>
            <person name="Grigoriev I.V."/>
        </authorList>
    </citation>
    <scope>NUCLEOTIDE SEQUENCE [LARGE SCALE GENOMIC DNA]</scope>
</reference>
<dbReference type="PROSITE" id="PS51192">
    <property type="entry name" value="HELICASE_ATP_BIND_1"/>
    <property type="match status" value="1"/>
</dbReference>
<dbReference type="EMBL" id="ML000363">
    <property type="protein sequence ID" value="RKO84209.1"/>
    <property type="molecule type" value="Genomic_DNA"/>
</dbReference>
<dbReference type="OrthoDB" id="196131at2759"/>
<dbReference type="InterPro" id="IPR001650">
    <property type="entry name" value="Helicase_C-like"/>
</dbReference>
<dbReference type="GO" id="GO:0008380">
    <property type="term" value="P:RNA splicing"/>
    <property type="evidence" value="ECO:0007669"/>
    <property type="project" value="UniProtKB-KW"/>
</dbReference>
<evidence type="ECO:0000259" key="11">
    <source>
        <dbReference type="PROSITE" id="PS51194"/>
    </source>
</evidence>
<evidence type="ECO:0000313" key="12">
    <source>
        <dbReference type="EMBL" id="RKO84209.1"/>
    </source>
</evidence>
<feature type="compositionally biased region" description="Acidic residues" evidence="9">
    <location>
        <begin position="399"/>
        <end position="410"/>
    </location>
</feature>